<accession>A0AAW0DS88</accession>
<feature type="compositionally biased region" description="Basic and acidic residues" evidence="1">
    <location>
        <begin position="160"/>
        <end position="178"/>
    </location>
</feature>
<dbReference type="InterPro" id="IPR000953">
    <property type="entry name" value="Chromo/chromo_shadow_dom"/>
</dbReference>
<name>A0AAW0DS88_9AGAR</name>
<feature type="region of interest" description="Disordered" evidence="1">
    <location>
        <begin position="81"/>
        <end position="253"/>
    </location>
</feature>
<feature type="region of interest" description="Disordered" evidence="1">
    <location>
        <begin position="379"/>
        <end position="419"/>
    </location>
</feature>
<dbReference type="AlphaFoldDB" id="A0AAW0DS88"/>
<protein>
    <recommendedName>
        <fullName evidence="2">Chromo domain-containing protein</fullName>
    </recommendedName>
</protein>
<sequence length="527" mass="57782">MSDDNQYEVESILRARVAKKSPRSKFVVWQYLVKWKGYDDPEENTWEPVDSFEGSEHFVEAFWTKTKTGGRDREDLSLFEVGEEFAPNNARKTSRKSLKGDDPSSSTTKPISSRKRKRDQTPPSNSPTSKRGRPRTRKRARNGRHKESSPEPPLSPSQYSDRDASFELDAKEIGHEMQETPPAESIPDSEPESVEAERPPRYRKRGSGSSKAPASPDGSVSDMSPYPDHRNEEASPQSSMPAHHARVANPLVKMIDEVDEDTMETAISTKARLYTTTTGGASSVQSSRKYPKPGPTSRVGKKSTSSLLTVQKGKLTTVKGKYVPSKSGDPSGSELALAVEEESHTWEQTGTVDEPTSSKHQQVPASGQQLLELARPDASGDDELEDYEEGTNGDLSNSNQAGQSESLFQQSCTPPDLTNGNNADSIPFFLNLDVSVTVPVVLNKSLTSGNIKANTSNDPPGKFYGTNSALALLDTLRTGGPSAQGLPQYKVYRGTTTAVQRVPRKACFQSAFRGNGRERCPHILLFN</sequence>
<evidence type="ECO:0000256" key="1">
    <source>
        <dbReference type="SAM" id="MobiDB-lite"/>
    </source>
</evidence>
<dbReference type="CDD" id="cd18968">
    <property type="entry name" value="chromodomain"/>
    <property type="match status" value="1"/>
</dbReference>
<reference evidence="3 4" key="1">
    <citation type="submission" date="2024-01" db="EMBL/GenBank/DDBJ databases">
        <title>A draft genome for a cacao thread blight-causing isolate of Paramarasmius palmivorus.</title>
        <authorList>
            <person name="Baruah I.K."/>
            <person name="Bukari Y."/>
            <person name="Amoako-Attah I."/>
            <person name="Meinhardt L.W."/>
            <person name="Bailey B.A."/>
            <person name="Cohen S.P."/>
        </authorList>
    </citation>
    <scope>NUCLEOTIDE SEQUENCE [LARGE SCALE GENOMIC DNA]</scope>
    <source>
        <strain evidence="3 4">GH-12</strain>
    </source>
</reference>
<dbReference type="Gene3D" id="2.40.50.40">
    <property type="match status" value="1"/>
</dbReference>
<dbReference type="InterPro" id="IPR016197">
    <property type="entry name" value="Chromo-like_dom_sf"/>
</dbReference>
<dbReference type="EMBL" id="JAYKXP010000008">
    <property type="protein sequence ID" value="KAK7054768.1"/>
    <property type="molecule type" value="Genomic_DNA"/>
</dbReference>
<organism evidence="3 4">
    <name type="scientific">Paramarasmius palmivorus</name>
    <dbReference type="NCBI Taxonomy" id="297713"/>
    <lineage>
        <taxon>Eukaryota</taxon>
        <taxon>Fungi</taxon>
        <taxon>Dikarya</taxon>
        <taxon>Basidiomycota</taxon>
        <taxon>Agaricomycotina</taxon>
        <taxon>Agaricomycetes</taxon>
        <taxon>Agaricomycetidae</taxon>
        <taxon>Agaricales</taxon>
        <taxon>Marasmiineae</taxon>
        <taxon>Marasmiaceae</taxon>
        <taxon>Paramarasmius</taxon>
    </lineage>
</organism>
<dbReference type="Pfam" id="PF00385">
    <property type="entry name" value="Chromo"/>
    <property type="match status" value="1"/>
</dbReference>
<feature type="compositionally biased region" description="Basic residues" evidence="1">
    <location>
        <begin position="130"/>
        <end position="144"/>
    </location>
</feature>
<gene>
    <name evidence="3" type="ORF">VNI00_003231</name>
</gene>
<proteinExistence type="predicted"/>
<dbReference type="GO" id="GO:0006338">
    <property type="term" value="P:chromatin remodeling"/>
    <property type="evidence" value="ECO:0007669"/>
    <property type="project" value="UniProtKB-ARBA"/>
</dbReference>
<comment type="caution">
    <text evidence="3">The sequence shown here is derived from an EMBL/GenBank/DDBJ whole genome shotgun (WGS) entry which is preliminary data.</text>
</comment>
<feature type="compositionally biased region" description="Acidic residues" evidence="1">
    <location>
        <begin position="379"/>
        <end position="391"/>
    </location>
</feature>
<evidence type="ECO:0000313" key="3">
    <source>
        <dbReference type="EMBL" id="KAK7054768.1"/>
    </source>
</evidence>
<dbReference type="Proteomes" id="UP001383192">
    <property type="component" value="Unassembled WGS sequence"/>
</dbReference>
<feature type="domain" description="Chromo" evidence="2">
    <location>
        <begin position="7"/>
        <end position="74"/>
    </location>
</feature>
<feature type="compositionally biased region" description="Polar residues" evidence="1">
    <location>
        <begin position="393"/>
        <end position="419"/>
    </location>
</feature>
<dbReference type="PROSITE" id="PS50013">
    <property type="entry name" value="CHROMO_2"/>
    <property type="match status" value="1"/>
</dbReference>
<evidence type="ECO:0000259" key="2">
    <source>
        <dbReference type="PROSITE" id="PS50013"/>
    </source>
</evidence>
<feature type="region of interest" description="Disordered" evidence="1">
    <location>
        <begin position="268"/>
        <end position="366"/>
    </location>
</feature>
<dbReference type="InterPro" id="IPR023780">
    <property type="entry name" value="Chromo_domain"/>
</dbReference>
<feature type="compositionally biased region" description="Polar residues" evidence="1">
    <location>
        <begin position="346"/>
        <end position="366"/>
    </location>
</feature>
<feature type="compositionally biased region" description="Polar residues" evidence="1">
    <location>
        <begin position="274"/>
        <end position="288"/>
    </location>
</feature>
<evidence type="ECO:0000313" key="4">
    <source>
        <dbReference type="Proteomes" id="UP001383192"/>
    </source>
</evidence>
<dbReference type="SUPFAM" id="SSF54160">
    <property type="entry name" value="Chromo domain-like"/>
    <property type="match status" value="1"/>
</dbReference>
<keyword evidence="4" id="KW-1185">Reference proteome</keyword>
<dbReference type="SMART" id="SM00298">
    <property type="entry name" value="CHROMO"/>
    <property type="match status" value="1"/>
</dbReference>